<dbReference type="InterPro" id="IPR002645">
    <property type="entry name" value="STAS_dom"/>
</dbReference>
<organism evidence="2 3">
    <name type="scientific">Streptomyces mutomycini</name>
    <dbReference type="NCBI Taxonomy" id="284036"/>
    <lineage>
        <taxon>Bacteria</taxon>
        <taxon>Bacillati</taxon>
        <taxon>Actinomycetota</taxon>
        <taxon>Actinomycetes</taxon>
        <taxon>Kitasatosporales</taxon>
        <taxon>Streptomycetaceae</taxon>
        <taxon>Streptomyces</taxon>
    </lineage>
</organism>
<accession>A0ABW0B9U6</accession>
<dbReference type="PROSITE" id="PS50801">
    <property type="entry name" value="STAS"/>
    <property type="match status" value="1"/>
</dbReference>
<protein>
    <submittedName>
        <fullName evidence="2">STAS domain-containing protein</fullName>
    </submittedName>
</protein>
<sequence length="102" mass="10766">MPLAIALVVAEGELDSESARPLQEGLERAATDHDAIVLEASGVTFADSSFLNLLLRINQAAPLRIAAASAPVRRLLEVTGAGQILRVHPSVDAAREALSRDE</sequence>
<dbReference type="PANTHER" id="PTHR33495">
    <property type="entry name" value="ANTI-SIGMA FACTOR ANTAGONIST TM_1081-RELATED-RELATED"/>
    <property type="match status" value="1"/>
</dbReference>
<dbReference type="Gene3D" id="3.30.750.24">
    <property type="entry name" value="STAS domain"/>
    <property type="match status" value="1"/>
</dbReference>
<name>A0ABW0B9U6_9ACTN</name>
<keyword evidence="3" id="KW-1185">Reference proteome</keyword>
<comment type="caution">
    <text evidence="2">The sequence shown here is derived from an EMBL/GenBank/DDBJ whole genome shotgun (WGS) entry which is preliminary data.</text>
</comment>
<dbReference type="Proteomes" id="UP001596208">
    <property type="component" value="Unassembled WGS sequence"/>
</dbReference>
<gene>
    <name evidence="2" type="ORF">ACFPRK_24500</name>
</gene>
<dbReference type="InterPro" id="IPR036513">
    <property type="entry name" value="STAS_dom_sf"/>
</dbReference>
<feature type="domain" description="STAS" evidence="1">
    <location>
        <begin position="1"/>
        <end position="98"/>
    </location>
</feature>
<dbReference type="CDD" id="cd07043">
    <property type="entry name" value="STAS_anti-anti-sigma_factors"/>
    <property type="match status" value="1"/>
</dbReference>
<proteinExistence type="predicted"/>
<evidence type="ECO:0000313" key="3">
    <source>
        <dbReference type="Proteomes" id="UP001596208"/>
    </source>
</evidence>
<evidence type="ECO:0000313" key="2">
    <source>
        <dbReference type="EMBL" id="MFC5173732.1"/>
    </source>
</evidence>
<dbReference type="InterPro" id="IPR058548">
    <property type="entry name" value="MlaB-like_STAS"/>
</dbReference>
<dbReference type="Pfam" id="PF13466">
    <property type="entry name" value="STAS_2"/>
    <property type="match status" value="1"/>
</dbReference>
<reference evidence="3" key="1">
    <citation type="journal article" date="2019" name="Int. J. Syst. Evol. Microbiol.">
        <title>The Global Catalogue of Microorganisms (GCM) 10K type strain sequencing project: providing services to taxonomists for standard genome sequencing and annotation.</title>
        <authorList>
            <consortium name="The Broad Institute Genomics Platform"/>
            <consortium name="The Broad Institute Genome Sequencing Center for Infectious Disease"/>
            <person name="Wu L."/>
            <person name="Ma J."/>
        </authorList>
    </citation>
    <scope>NUCLEOTIDE SEQUENCE [LARGE SCALE GENOMIC DNA]</scope>
    <source>
        <strain evidence="3">CGMCC 4.1721</strain>
    </source>
</reference>
<dbReference type="SUPFAM" id="SSF52091">
    <property type="entry name" value="SpoIIaa-like"/>
    <property type="match status" value="1"/>
</dbReference>
<evidence type="ECO:0000259" key="1">
    <source>
        <dbReference type="PROSITE" id="PS50801"/>
    </source>
</evidence>
<dbReference type="RefSeq" id="WP_234316759.1">
    <property type="nucleotide sequence ID" value="NZ_JBHSKI010000012.1"/>
</dbReference>
<dbReference type="EMBL" id="JBHSKI010000012">
    <property type="protein sequence ID" value="MFC5173732.1"/>
    <property type="molecule type" value="Genomic_DNA"/>
</dbReference>
<dbReference type="PANTHER" id="PTHR33495:SF2">
    <property type="entry name" value="ANTI-SIGMA FACTOR ANTAGONIST TM_1081-RELATED"/>
    <property type="match status" value="1"/>
</dbReference>